<dbReference type="InterPro" id="IPR029039">
    <property type="entry name" value="Flavoprotein-like_sf"/>
</dbReference>
<dbReference type="Pfam" id="PF03358">
    <property type="entry name" value="FMN_red"/>
    <property type="match status" value="1"/>
</dbReference>
<dbReference type="Proteomes" id="UP000234789">
    <property type="component" value="Unassembled WGS sequence"/>
</dbReference>
<keyword evidence="4" id="KW-1185">Reference proteome</keyword>
<sequence length="179" mass="19464">MKLTIIAGGNRKESTSTKLLRYMEKALWEKEIEVTFIDLHRHTLPLYSSDAAEPSEQIDLLVQAVAEADGVILGTPEYHGSFSGTLKNALDYLGAAQFEGKPVLVASSAAGAVGVSSLTQLQTVVRNLHGINCTEWVSIGGEARSFGEDGEPASDKVKQRVLYALEHLTRLVRQLRLAD</sequence>
<dbReference type="PANTHER" id="PTHR30543">
    <property type="entry name" value="CHROMATE REDUCTASE"/>
    <property type="match status" value="1"/>
</dbReference>
<evidence type="ECO:0000256" key="1">
    <source>
        <dbReference type="ARBA" id="ARBA00009428"/>
    </source>
</evidence>
<comment type="caution">
    <text evidence="3">The sequence shown here is derived from an EMBL/GenBank/DDBJ whole genome shotgun (WGS) entry which is preliminary data.</text>
</comment>
<dbReference type="AlphaFoldDB" id="A0A2N5NAS8"/>
<dbReference type="GO" id="GO:0016491">
    <property type="term" value="F:oxidoreductase activity"/>
    <property type="evidence" value="ECO:0007669"/>
    <property type="project" value="InterPro"/>
</dbReference>
<dbReference type="InterPro" id="IPR005025">
    <property type="entry name" value="FMN_Rdtase-like_dom"/>
</dbReference>
<evidence type="ECO:0000259" key="2">
    <source>
        <dbReference type="Pfam" id="PF03358"/>
    </source>
</evidence>
<organism evidence="3 4">
    <name type="scientific">Paenibacillus pasadenensis</name>
    <dbReference type="NCBI Taxonomy" id="217090"/>
    <lineage>
        <taxon>Bacteria</taxon>
        <taxon>Bacillati</taxon>
        <taxon>Bacillota</taxon>
        <taxon>Bacilli</taxon>
        <taxon>Bacillales</taxon>
        <taxon>Paenibacillaceae</taxon>
        <taxon>Paenibacillus</taxon>
    </lineage>
</organism>
<reference evidence="3 4" key="1">
    <citation type="submission" date="2017-05" db="EMBL/GenBank/DDBJ databases">
        <title>Functional genome analysis of Paenibacillus pasadenensis strain R16: insights on endophytic life style and antifungal activity.</title>
        <authorList>
            <person name="Passera A."/>
            <person name="Marcolungo L."/>
            <person name="Casati P."/>
            <person name="Brasca M."/>
            <person name="Quaglino F."/>
            <person name="Delledonne M."/>
        </authorList>
    </citation>
    <scope>NUCLEOTIDE SEQUENCE [LARGE SCALE GENOMIC DNA]</scope>
    <source>
        <strain evidence="3 4">R16</strain>
    </source>
</reference>
<evidence type="ECO:0000313" key="3">
    <source>
        <dbReference type="EMBL" id="PLT47452.1"/>
    </source>
</evidence>
<proteinExistence type="inferred from homology"/>
<feature type="domain" description="NADPH-dependent FMN reductase-like" evidence="2">
    <location>
        <begin position="1"/>
        <end position="140"/>
    </location>
</feature>
<name>A0A2N5NAS8_9BACL</name>
<dbReference type="InterPro" id="IPR050712">
    <property type="entry name" value="NAD(P)H-dep_reductase"/>
</dbReference>
<dbReference type="GO" id="GO:0010181">
    <property type="term" value="F:FMN binding"/>
    <property type="evidence" value="ECO:0007669"/>
    <property type="project" value="TreeGrafter"/>
</dbReference>
<accession>A0A2N5NAS8</accession>
<evidence type="ECO:0000313" key="4">
    <source>
        <dbReference type="Proteomes" id="UP000234789"/>
    </source>
</evidence>
<gene>
    <name evidence="3" type="ORF">B8V81_1676</name>
</gene>
<dbReference type="EMBL" id="NFEZ01000003">
    <property type="protein sequence ID" value="PLT47452.1"/>
    <property type="molecule type" value="Genomic_DNA"/>
</dbReference>
<dbReference type="PANTHER" id="PTHR30543:SF21">
    <property type="entry name" value="NAD(P)H-DEPENDENT FMN REDUCTASE LOT6"/>
    <property type="match status" value="1"/>
</dbReference>
<protein>
    <submittedName>
        <fullName evidence="3">FMN reductase</fullName>
    </submittedName>
</protein>
<dbReference type="Gene3D" id="3.40.50.360">
    <property type="match status" value="1"/>
</dbReference>
<dbReference type="RefSeq" id="WP_101808108.1">
    <property type="nucleotide sequence ID" value="NZ_NFEZ01000003.1"/>
</dbReference>
<dbReference type="SUPFAM" id="SSF52218">
    <property type="entry name" value="Flavoproteins"/>
    <property type="match status" value="1"/>
</dbReference>
<dbReference type="GO" id="GO:0005829">
    <property type="term" value="C:cytosol"/>
    <property type="evidence" value="ECO:0007669"/>
    <property type="project" value="TreeGrafter"/>
</dbReference>
<comment type="similarity">
    <text evidence="1">Belongs to the azoreductase type 2 family.</text>
</comment>